<organism evidence="2 3">
    <name type="scientific">Rhynchospora tenuis</name>
    <dbReference type="NCBI Taxonomy" id="198213"/>
    <lineage>
        <taxon>Eukaryota</taxon>
        <taxon>Viridiplantae</taxon>
        <taxon>Streptophyta</taxon>
        <taxon>Embryophyta</taxon>
        <taxon>Tracheophyta</taxon>
        <taxon>Spermatophyta</taxon>
        <taxon>Magnoliopsida</taxon>
        <taxon>Liliopsida</taxon>
        <taxon>Poales</taxon>
        <taxon>Cyperaceae</taxon>
        <taxon>Cyperoideae</taxon>
        <taxon>Rhynchosporeae</taxon>
        <taxon>Rhynchospora</taxon>
    </lineage>
</organism>
<evidence type="ECO:0008006" key="4">
    <source>
        <dbReference type="Google" id="ProtNLM"/>
    </source>
</evidence>
<feature type="region of interest" description="Disordered" evidence="1">
    <location>
        <begin position="96"/>
        <end position="183"/>
    </location>
</feature>
<evidence type="ECO:0000313" key="2">
    <source>
        <dbReference type="EMBL" id="KAJ3697231.1"/>
    </source>
</evidence>
<dbReference type="InterPro" id="IPR036020">
    <property type="entry name" value="WW_dom_sf"/>
</dbReference>
<dbReference type="Proteomes" id="UP001210211">
    <property type="component" value="Unassembled WGS sequence"/>
</dbReference>
<feature type="compositionally biased region" description="Low complexity" evidence="1">
    <location>
        <begin position="146"/>
        <end position="155"/>
    </location>
</feature>
<feature type="compositionally biased region" description="Basic and acidic residues" evidence="1">
    <location>
        <begin position="96"/>
        <end position="105"/>
    </location>
</feature>
<dbReference type="AlphaFoldDB" id="A0AAD5ZFY9"/>
<name>A0AAD5ZFY9_9POAL</name>
<feature type="compositionally biased region" description="Low complexity" evidence="1">
    <location>
        <begin position="24"/>
        <end position="48"/>
    </location>
</feature>
<gene>
    <name evidence="2" type="ORF">LUZ61_000936</name>
</gene>
<feature type="region of interest" description="Disordered" evidence="1">
    <location>
        <begin position="18"/>
        <end position="59"/>
    </location>
</feature>
<comment type="caution">
    <text evidence="2">The sequence shown here is derived from an EMBL/GenBank/DDBJ whole genome shotgun (WGS) entry which is preliminary data.</text>
</comment>
<proteinExistence type="predicted"/>
<dbReference type="PANTHER" id="PTHR14791:SF29">
    <property type="entry name" value="PROTEIN KIBRA"/>
    <property type="match status" value="1"/>
</dbReference>
<evidence type="ECO:0000256" key="1">
    <source>
        <dbReference type="SAM" id="MobiDB-lite"/>
    </source>
</evidence>
<feature type="compositionally biased region" description="Low complexity" evidence="1">
    <location>
        <begin position="168"/>
        <end position="183"/>
    </location>
</feature>
<dbReference type="Gene3D" id="2.20.70.10">
    <property type="match status" value="1"/>
</dbReference>
<reference evidence="2 3" key="1">
    <citation type="journal article" date="2022" name="Cell">
        <title>Repeat-based holocentromeres influence genome architecture and karyotype evolution.</title>
        <authorList>
            <person name="Hofstatter P.G."/>
            <person name="Thangavel G."/>
            <person name="Lux T."/>
            <person name="Neumann P."/>
            <person name="Vondrak T."/>
            <person name="Novak P."/>
            <person name="Zhang M."/>
            <person name="Costa L."/>
            <person name="Castellani M."/>
            <person name="Scott A."/>
            <person name="Toegelov H."/>
            <person name="Fuchs J."/>
            <person name="Mata-Sucre Y."/>
            <person name="Dias Y."/>
            <person name="Vanzela A.L.L."/>
            <person name="Huettel B."/>
            <person name="Almeida C.C.S."/>
            <person name="Simkova H."/>
            <person name="Souza G."/>
            <person name="Pedrosa-Harand A."/>
            <person name="Macas J."/>
            <person name="Mayer K.F.X."/>
            <person name="Houben A."/>
            <person name="Marques A."/>
        </authorList>
    </citation>
    <scope>NUCLEOTIDE SEQUENCE [LARGE SCALE GENOMIC DNA]</scope>
    <source>
        <strain evidence="2">RhyTen1mFocal</strain>
    </source>
</reference>
<feature type="compositionally biased region" description="Acidic residues" evidence="1">
    <location>
        <begin position="115"/>
        <end position="135"/>
    </location>
</feature>
<protein>
    <recommendedName>
        <fullName evidence="4">WW domain-containing protein</fullName>
    </recommendedName>
</protein>
<dbReference type="EMBL" id="JAMRDG010000001">
    <property type="protein sequence ID" value="KAJ3697231.1"/>
    <property type="molecule type" value="Genomic_DNA"/>
</dbReference>
<evidence type="ECO:0000313" key="3">
    <source>
        <dbReference type="Proteomes" id="UP001210211"/>
    </source>
</evidence>
<sequence>MTAPNIEMIASSLRNCSLNYQNNPASPSSPSSSSSSTSSSSYQPDSAAAPPPPTRSLTGDLTVDLNSDVALPFHWEQCLDIRSGQVYYINWEDGTRTSVDPRTREPAIQSYASSSDDEDPETDPEDEEEEVESEAALEVQQTYNYDSSSDTDSCSGVNTESSYTSNMSSGHSSFSPTESSSSGGYGALSGASNGCTVNGGGAVLVAAGCKACFMYFMVPKHVNVCPKCGGAGLLHLGRA</sequence>
<keyword evidence="3" id="KW-1185">Reference proteome</keyword>
<accession>A0AAD5ZFY9</accession>
<dbReference type="InterPro" id="IPR051105">
    <property type="entry name" value="WWC/KIBRA_Hippo_Reg"/>
</dbReference>
<dbReference type="SUPFAM" id="SSF51045">
    <property type="entry name" value="WW domain"/>
    <property type="match status" value="1"/>
</dbReference>
<dbReference type="PANTHER" id="PTHR14791">
    <property type="entry name" value="BOMB/KIRA PROTEINS"/>
    <property type="match status" value="1"/>
</dbReference>
<feature type="compositionally biased region" description="Polar residues" evidence="1">
    <location>
        <begin position="156"/>
        <end position="167"/>
    </location>
</feature>